<feature type="region of interest" description="Disordered" evidence="1">
    <location>
        <begin position="87"/>
        <end position="119"/>
    </location>
</feature>
<feature type="compositionally biased region" description="Basic and acidic residues" evidence="1">
    <location>
        <begin position="98"/>
        <end position="113"/>
    </location>
</feature>
<keyword evidence="3" id="KW-1185">Reference proteome</keyword>
<sequence>MATPGQDTEEIAPIPVPPLTIQCPVPGVESGQSRTTVAMGVSETFQTHHHQSFVSSGLAGFHSSGMVTMEPVSILGKGRQHLGVAAASSTSSARHTVKFSEPEEASCRARTPDSPRFNKPVISQEKFKYHENFKYRVHEGSTTSTHRSISSHSGFGSIPETATINVSESSNYRYAESSTSSSGKLVGTSFRCPDSPRSKTSRTITRTPDRNSIIASMELKVPSFHDLTVPSSAGCSGTGGGSGLTPLLGPPEKRGLTILSPHNPTPELHFSSTFTVRTRKGKTIVLPKLRIPGFQSHSHDSIFFG</sequence>
<feature type="region of interest" description="Disordered" evidence="1">
    <location>
        <begin position="140"/>
        <end position="159"/>
    </location>
</feature>
<evidence type="ECO:0000256" key="1">
    <source>
        <dbReference type="SAM" id="MobiDB-lite"/>
    </source>
</evidence>
<dbReference type="EMBL" id="JAWQEG010006146">
    <property type="protein sequence ID" value="KAK3855629.1"/>
    <property type="molecule type" value="Genomic_DNA"/>
</dbReference>
<name>A0AAE1EKT9_PETCI</name>
<protein>
    <submittedName>
        <fullName evidence="2">Uncharacterized protein</fullName>
    </submittedName>
</protein>
<proteinExistence type="predicted"/>
<feature type="region of interest" description="Disordered" evidence="1">
    <location>
        <begin position="183"/>
        <end position="204"/>
    </location>
</feature>
<feature type="compositionally biased region" description="Low complexity" evidence="1">
    <location>
        <begin position="141"/>
        <end position="153"/>
    </location>
</feature>
<evidence type="ECO:0000313" key="2">
    <source>
        <dbReference type="EMBL" id="KAK3855629.1"/>
    </source>
</evidence>
<organism evidence="2 3">
    <name type="scientific">Petrolisthes cinctipes</name>
    <name type="common">Flat porcelain crab</name>
    <dbReference type="NCBI Taxonomy" id="88211"/>
    <lineage>
        <taxon>Eukaryota</taxon>
        <taxon>Metazoa</taxon>
        <taxon>Ecdysozoa</taxon>
        <taxon>Arthropoda</taxon>
        <taxon>Crustacea</taxon>
        <taxon>Multicrustacea</taxon>
        <taxon>Malacostraca</taxon>
        <taxon>Eumalacostraca</taxon>
        <taxon>Eucarida</taxon>
        <taxon>Decapoda</taxon>
        <taxon>Pleocyemata</taxon>
        <taxon>Anomura</taxon>
        <taxon>Galatheoidea</taxon>
        <taxon>Porcellanidae</taxon>
        <taxon>Petrolisthes</taxon>
    </lineage>
</organism>
<evidence type="ECO:0000313" key="3">
    <source>
        <dbReference type="Proteomes" id="UP001286313"/>
    </source>
</evidence>
<dbReference type="Proteomes" id="UP001286313">
    <property type="component" value="Unassembled WGS sequence"/>
</dbReference>
<comment type="caution">
    <text evidence="2">The sequence shown here is derived from an EMBL/GenBank/DDBJ whole genome shotgun (WGS) entry which is preliminary data.</text>
</comment>
<dbReference type="AlphaFoldDB" id="A0AAE1EKT9"/>
<accession>A0AAE1EKT9</accession>
<reference evidence="2" key="1">
    <citation type="submission" date="2023-10" db="EMBL/GenBank/DDBJ databases">
        <title>Genome assemblies of two species of porcelain crab, Petrolisthes cinctipes and Petrolisthes manimaculis (Anomura: Porcellanidae).</title>
        <authorList>
            <person name="Angst P."/>
        </authorList>
    </citation>
    <scope>NUCLEOTIDE SEQUENCE</scope>
    <source>
        <strain evidence="2">PB745_01</strain>
        <tissue evidence="2">Gill</tissue>
    </source>
</reference>
<gene>
    <name evidence="2" type="ORF">Pcinc_037987</name>
</gene>